<reference evidence="8" key="1">
    <citation type="submission" date="2017-11" db="EMBL/GenBank/DDBJ databases">
        <title>Phenotypic and genomic properties of facultatively anaerobic sulfur-reducing natronoarchaea from hypersaline soda lakes.</title>
        <authorList>
            <person name="Sorokin D.Y."/>
            <person name="Kublanov I.V."/>
            <person name="Roman P."/>
            <person name="Sinninghe Damste J.S."/>
            <person name="Golyshin P.N."/>
            <person name="Rojo D."/>
            <person name="Ciordia S."/>
            <person name="Mena M.D.C."/>
            <person name="Ferrer M."/>
            <person name="Messina E."/>
            <person name="Smedile F."/>
            <person name="La Spada G."/>
            <person name="La Cono V."/>
            <person name="Yakimov M.M."/>
        </authorList>
    </citation>
    <scope>NUCLEOTIDE SEQUENCE [LARGE SCALE GENOMIC DNA]</scope>
    <source>
        <strain evidence="8">AArc-Sl</strain>
    </source>
</reference>
<keyword evidence="5" id="KW-0472">Membrane</keyword>
<dbReference type="AlphaFoldDB" id="A0A343TH34"/>
<proteinExistence type="predicted"/>
<accession>A0A343TH34</accession>
<evidence type="ECO:0000313" key="8">
    <source>
        <dbReference type="Proteomes" id="UP000263012"/>
    </source>
</evidence>
<dbReference type="Proteomes" id="UP000263012">
    <property type="component" value="Chromosome"/>
</dbReference>
<name>A0A343TH34_9EURY</name>
<dbReference type="InterPro" id="IPR035896">
    <property type="entry name" value="AN1-like_Znf"/>
</dbReference>
<feature type="compositionally biased region" description="Polar residues" evidence="4">
    <location>
        <begin position="109"/>
        <end position="121"/>
    </location>
</feature>
<keyword evidence="1" id="KW-0479">Metal-binding</keyword>
<dbReference type="GO" id="GO:0008270">
    <property type="term" value="F:zinc ion binding"/>
    <property type="evidence" value="ECO:0007669"/>
    <property type="project" value="UniProtKB-KW"/>
</dbReference>
<feature type="transmembrane region" description="Helical" evidence="5">
    <location>
        <begin position="150"/>
        <end position="168"/>
    </location>
</feature>
<keyword evidence="2" id="KW-0863">Zinc-finger</keyword>
<protein>
    <submittedName>
        <fullName evidence="7">AN1-type Zinc finger protein</fullName>
    </submittedName>
</protein>
<dbReference type="EMBL" id="CP025066">
    <property type="protein sequence ID" value="AUX08406.1"/>
    <property type="molecule type" value="Genomic_DNA"/>
</dbReference>
<keyword evidence="5" id="KW-1133">Transmembrane helix</keyword>
<dbReference type="Pfam" id="PF01428">
    <property type="entry name" value="zf-AN1"/>
    <property type="match status" value="1"/>
</dbReference>
<organism evidence="7 8">
    <name type="scientific">Halalkaliarchaeum desulfuricum</name>
    <dbReference type="NCBI Taxonomy" id="2055893"/>
    <lineage>
        <taxon>Archaea</taxon>
        <taxon>Methanobacteriati</taxon>
        <taxon>Methanobacteriota</taxon>
        <taxon>Stenosarchaea group</taxon>
        <taxon>Halobacteria</taxon>
        <taxon>Halobacteriales</taxon>
        <taxon>Haloferacaceae</taxon>
        <taxon>Halalkaliarchaeum</taxon>
    </lineage>
</organism>
<dbReference type="OrthoDB" id="26567at2157"/>
<gene>
    <name evidence="7" type="ORF">AArcSl_0760</name>
</gene>
<dbReference type="SUPFAM" id="SSF118310">
    <property type="entry name" value="AN1-like Zinc finger"/>
    <property type="match status" value="1"/>
</dbReference>
<evidence type="ECO:0000256" key="1">
    <source>
        <dbReference type="ARBA" id="ARBA00022723"/>
    </source>
</evidence>
<evidence type="ECO:0000256" key="2">
    <source>
        <dbReference type="ARBA" id="ARBA00022771"/>
    </source>
</evidence>
<keyword evidence="8" id="KW-1185">Reference proteome</keyword>
<dbReference type="Gene3D" id="4.10.1110.10">
    <property type="entry name" value="AN1-like Zinc finger"/>
    <property type="match status" value="1"/>
</dbReference>
<dbReference type="GeneID" id="37877103"/>
<feature type="domain" description="AN1-type" evidence="6">
    <location>
        <begin position="5"/>
        <end position="44"/>
    </location>
</feature>
<dbReference type="RefSeq" id="WP_161945908.1">
    <property type="nucleotide sequence ID" value="NZ_CP025066.1"/>
</dbReference>
<keyword evidence="3" id="KW-0862">Zinc</keyword>
<evidence type="ECO:0000256" key="5">
    <source>
        <dbReference type="SAM" id="Phobius"/>
    </source>
</evidence>
<dbReference type="SMART" id="SM00154">
    <property type="entry name" value="ZnF_AN1"/>
    <property type="match status" value="1"/>
</dbReference>
<feature type="compositionally biased region" description="Basic residues" evidence="4">
    <location>
        <begin position="85"/>
        <end position="95"/>
    </location>
</feature>
<feature type="region of interest" description="Disordered" evidence="4">
    <location>
        <begin position="47"/>
        <end position="121"/>
    </location>
</feature>
<evidence type="ECO:0000313" key="7">
    <source>
        <dbReference type="EMBL" id="AUX08406.1"/>
    </source>
</evidence>
<evidence type="ECO:0000256" key="4">
    <source>
        <dbReference type="SAM" id="MobiDB-lite"/>
    </source>
</evidence>
<dbReference type="KEGG" id="hdf:AArcSl_0760"/>
<evidence type="ECO:0000256" key="3">
    <source>
        <dbReference type="ARBA" id="ARBA00022833"/>
    </source>
</evidence>
<dbReference type="InterPro" id="IPR000058">
    <property type="entry name" value="Znf_AN1"/>
</dbReference>
<evidence type="ECO:0000259" key="6">
    <source>
        <dbReference type="SMART" id="SM00154"/>
    </source>
</evidence>
<sequence>MTDSCSVCGESVAGQFSYTCSYCDRTHCTDHRLPEKHDCPSLYGHRSFETARDGTPPKPAGHRPTEESRSQSTSKTDATGDHRECNRRKQQQRKTRRDELQARRKEKFSSPNVNPDGSLQTPEYEEDIQDIATTQQRDESSSNRLLSRSTWLLLAVVLVSIAVIVYVSF</sequence>
<keyword evidence="5" id="KW-0812">Transmembrane</keyword>